<evidence type="ECO:0000256" key="2">
    <source>
        <dbReference type="RuleBase" id="RU000461"/>
    </source>
</evidence>
<dbReference type="PANTHER" id="PTHR46696:SF1">
    <property type="entry name" value="CYTOCHROME P450 YJIB-RELATED"/>
    <property type="match status" value="1"/>
</dbReference>
<keyword evidence="2" id="KW-0560">Oxidoreductase</keyword>
<name>A0A9X2HHJ9_9SPHN</name>
<dbReference type="AlphaFoldDB" id="A0A9X2HHJ9"/>
<dbReference type="InterPro" id="IPR036396">
    <property type="entry name" value="Cyt_P450_sf"/>
</dbReference>
<dbReference type="GO" id="GO:0016705">
    <property type="term" value="F:oxidoreductase activity, acting on paired donors, with incorporation or reduction of molecular oxygen"/>
    <property type="evidence" value="ECO:0007669"/>
    <property type="project" value="InterPro"/>
</dbReference>
<comment type="caution">
    <text evidence="3">The sequence shown here is derived from an EMBL/GenBank/DDBJ whole genome shotgun (WGS) entry which is preliminary data.</text>
</comment>
<dbReference type="EMBL" id="JAMLDX010000007">
    <property type="protein sequence ID" value="MCP3730958.1"/>
    <property type="molecule type" value="Genomic_DNA"/>
</dbReference>
<dbReference type="PANTHER" id="PTHR46696">
    <property type="entry name" value="P450, PUTATIVE (EUROFUNG)-RELATED"/>
    <property type="match status" value="1"/>
</dbReference>
<dbReference type="RefSeq" id="WP_254293093.1">
    <property type="nucleotide sequence ID" value="NZ_JAMLDX010000007.1"/>
</dbReference>
<keyword evidence="4" id="KW-1185">Reference proteome</keyword>
<evidence type="ECO:0000313" key="4">
    <source>
        <dbReference type="Proteomes" id="UP001139451"/>
    </source>
</evidence>
<dbReference type="PROSITE" id="PS00086">
    <property type="entry name" value="CYTOCHROME_P450"/>
    <property type="match status" value="1"/>
</dbReference>
<evidence type="ECO:0000313" key="3">
    <source>
        <dbReference type="EMBL" id="MCP3730958.1"/>
    </source>
</evidence>
<reference evidence="3" key="1">
    <citation type="submission" date="2022-05" db="EMBL/GenBank/DDBJ databases">
        <title>Sphingomonas sp. strain MG17 Genome sequencing and assembly.</title>
        <authorList>
            <person name="Kim I."/>
        </authorList>
    </citation>
    <scope>NUCLEOTIDE SEQUENCE</scope>
    <source>
        <strain evidence="3">MG17</strain>
    </source>
</reference>
<accession>A0A9X2HHJ9</accession>
<gene>
    <name evidence="3" type="ORF">M9978_11000</name>
</gene>
<keyword evidence="2" id="KW-0349">Heme</keyword>
<dbReference type="GO" id="GO:0005506">
    <property type="term" value="F:iron ion binding"/>
    <property type="evidence" value="ECO:0007669"/>
    <property type="project" value="InterPro"/>
</dbReference>
<sequence>MASLASETALAADPLDVTRPELYRDDRWHEPFRRLRAEAPVYRCEESAFGPYWSLSTYKPIVEVESLPELYSSQAGGITVADLMPEDIKMPMFIAMDRPKHTGQRRTVAPAFTPSEMQRMTGDIRMRTAEILDSLPVGETFDWVDRVSIELTTQMLALLFDFPWAERRKLTYWSDWAGDIEIAKDPVKKEERRAILFQCASEFGALWNAKVGKDPTPDLISMMIHSDAMAEMDQMEFLGNLILLIVGGNDTTRNSMSAYAWGLEQFPDQRARLEADPSLIANATQEIIRWQTPLAHMRRTATADAELMGQQIREGDKLVLWYLSANRDENVFERPDEIIVDRPNARRHLAFGHGIHRCVGARLAELQIGVLMEEMAKRRLRANVVGEPERVAACFVHGYKKMPVELSRY</sequence>
<dbReference type="PRINTS" id="PR00359">
    <property type="entry name" value="BP450"/>
</dbReference>
<dbReference type="Proteomes" id="UP001139451">
    <property type="component" value="Unassembled WGS sequence"/>
</dbReference>
<dbReference type="GO" id="GO:0004497">
    <property type="term" value="F:monooxygenase activity"/>
    <property type="evidence" value="ECO:0007669"/>
    <property type="project" value="UniProtKB-KW"/>
</dbReference>
<dbReference type="Pfam" id="PF00067">
    <property type="entry name" value="p450"/>
    <property type="match status" value="1"/>
</dbReference>
<dbReference type="SUPFAM" id="SSF48264">
    <property type="entry name" value="Cytochrome P450"/>
    <property type="match status" value="1"/>
</dbReference>
<dbReference type="InterPro" id="IPR001128">
    <property type="entry name" value="Cyt_P450"/>
</dbReference>
<dbReference type="InterPro" id="IPR002397">
    <property type="entry name" value="Cyt_P450_B"/>
</dbReference>
<keyword evidence="2" id="KW-0408">Iron</keyword>
<protein>
    <submittedName>
        <fullName evidence="3">Cytochrome P450</fullName>
    </submittedName>
</protein>
<proteinExistence type="inferred from homology"/>
<evidence type="ECO:0000256" key="1">
    <source>
        <dbReference type="ARBA" id="ARBA00010617"/>
    </source>
</evidence>
<dbReference type="GO" id="GO:0020037">
    <property type="term" value="F:heme binding"/>
    <property type="evidence" value="ECO:0007669"/>
    <property type="project" value="InterPro"/>
</dbReference>
<dbReference type="CDD" id="cd11033">
    <property type="entry name" value="CYP142-like"/>
    <property type="match status" value="1"/>
</dbReference>
<organism evidence="3 4">
    <name type="scientific">Sphingomonas tagetis</name>
    <dbReference type="NCBI Taxonomy" id="2949092"/>
    <lineage>
        <taxon>Bacteria</taxon>
        <taxon>Pseudomonadati</taxon>
        <taxon>Pseudomonadota</taxon>
        <taxon>Alphaproteobacteria</taxon>
        <taxon>Sphingomonadales</taxon>
        <taxon>Sphingomonadaceae</taxon>
        <taxon>Sphingomonas</taxon>
    </lineage>
</organism>
<dbReference type="Gene3D" id="1.10.630.10">
    <property type="entry name" value="Cytochrome P450"/>
    <property type="match status" value="1"/>
</dbReference>
<keyword evidence="2" id="KW-0479">Metal-binding</keyword>
<dbReference type="InterPro" id="IPR017972">
    <property type="entry name" value="Cyt_P450_CS"/>
</dbReference>
<keyword evidence="2" id="KW-0503">Monooxygenase</keyword>
<comment type="similarity">
    <text evidence="1 2">Belongs to the cytochrome P450 family.</text>
</comment>